<organism evidence="4 5">
    <name type="scientific">Stylonychia lemnae</name>
    <name type="common">Ciliate</name>
    <dbReference type="NCBI Taxonomy" id="5949"/>
    <lineage>
        <taxon>Eukaryota</taxon>
        <taxon>Sar</taxon>
        <taxon>Alveolata</taxon>
        <taxon>Ciliophora</taxon>
        <taxon>Intramacronucleata</taxon>
        <taxon>Spirotrichea</taxon>
        <taxon>Stichotrichia</taxon>
        <taxon>Sporadotrichida</taxon>
        <taxon>Oxytrichidae</taxon>
        <taxon>Stylonychinae</taxon>
        <taxon>Stylonychia</taxon>
    </lineage>
</organism>
<keyword evidence="1" id="KW-0863">Zinc-finger</keyword>
<evidence type="ECO:0000313" key="4">
    <source>
        <dbReference type="EMBL" id="CDW80709.1"/>
    </source>
</evidence>
<feature type="region of interest" description="Disordered" evidence="2">
    <location>
        <begin position="207"/>
        <end position="226"/>
    </location>
</feature>
<gene>
    <name evidence="4" type="primary">Contig16587.g17660</name>
    <name evidence="4" type="ORF">STYLEM_9712</name>
</gene>
<feature type="domain" description="C2H2-type" evidence="3">
    <location>
        <begin position="539"/>
        <end position="567"/>
    </location>
</feature>
<dbReference type="PROSITE" id="PS00028">
    <property type="entry name" value="ZINC_FINGER_C2H2_1"/>
    <property type="match status" value="1"/>
</dbReference>
<protein>
    <recommendedName>
        <fullName evidence="3">C2H2-type domain-containing protein</fullName>
    </recommendedName>
</protein>
<feature type="compositionally biased region" description="Polar residues" evidence="2">
    <location>
        <begin position="325"/>
        <end position="336"/>
    </location>
</feature>
<name>A0A078AEL0_STYLE</name>
<reference evidence="4 5" key="1">
    <citation type="submission" date="2014-06" db="EMBL/GenBank/DDBJ databases">
        <authorList>
            <person name="Swart Estienne"/>
        </authorList>
    </citation>
    <scope>NUCLEOTIDE SEQUENCE [LARGE SCALE GENOMIC DNA]</scope>
    <source>
        <strain evidence="4 5">130c</strain>
    </source>
</reference>
<evidence type="ECO:0000313" key="5">
    <source>
        <dbReference type="Proteomes" id="UP000039865"/>
    </source>
</evidence>
<feature type="compositionally biased region" description="Polar residues" evidence="2">
    <location>
        <begin position="207"/>
        <end position="221"/>
    </location>
</feature>
<accession>A0A078AEL0</accession>
<dbReference type="GO" id="GO:0008270">
    <property type="term" value="F:zinc ion binding"/>
    <property type="evidence" value="ECO:0007669"/>
    <property type="project" value="UniProtKB-KW"/>
</dbReference>
<keyword evidence="5" id="KW-1185">Reference proteome</keyword>
<keyword evidence="1" id="KW-0479">Metal-binding</keyword>
<dbReference type="AlphaFoldDB" id="A0A078AEL0"/>
<evidence type="ECO:0000256" key="1">
    <source>
        <dbReference type="PROSITE-ProRule" id="PRU00042"/>
    </source>
</evidence>
<dbReference type="PROSITE" id="PS50157">
    <property type="entry name" value="ZINC_FINGER_C2H2_2"/>
    <property type="match status" value="1"/>
</dbReference>
<dbReference type="InterPro" id="IPR013087">
    <property type="entry name" value="Znf_C2H2_type"/>
</dbReference>
<evidence type="ECO:0000259" key="3">
    <source>
        <dbReference type="PROSITE" id="PS50157"/>
    </source>
</evidence>
<dbReference type="InParanoid" id="A0A078AEL0"/>
<sequence>MNRVSSTQFSAYDNHFENDNQQHFTRVSDIGLLNHSPALVSPFIDGKIRGSSAYSNQNYFNGNSMRGNFSATSLRGQNQSINKSYFRNGRLMRVNESGYRENNTQYNHFRPSQQLLHSEQEALHSQNNNASHTRAYIKQVFNQPSNETHSTNAIVEMFSLQQNEYNKLLEVNIDLREQIKTMLQHLNGEHNCINKFIQFFNKLESDQQNQSTQEQSPNLCNADQKPAAAKIKPKSFQYDAIKSEMSKMQFDDSILPVDLIKEGKKVYDETEQFFNQLAYYNDLKCFSQFRGSFGKQNQNQQKEQGKVLQEYQTNSEVEDEAPLTESENSVCNFGQKQTKDSSKGQRKPIKNFSLSLKHECMSPTVEAELHQSQNQVKEESQKSSISFAKKSMEIDKTFQSKNGNQEVEIKVETQVEEDADDEVIDISRNRSQFEELMAMKKKYEIEKLRQKIKKQGVVIISQDLPTDMEDIVENDIDLEDDEEDENYSLSKLKKKKQKKLKRKSLTAVKQEKLSKVISKRTLHNGKLSKKPSSTIKHRYVCIKCNEVFTSGWALGGHASRVHPGESDSYKKKIERREQRVIERQLLQMAKEKHAQEFGKEAPINRVKIRKYKKDFKKHLYGSTNFNTKELIIRLQNDTKLV</sequence>
<feature type="region of interest" description="Disordered" evidence="2">
    <location>
        <begin position="312"/>
        <end position="348"/>
    </location>
</feature>
<keyword evidence="1" id="KW-0862">Zinc</keyword>
<dbReference type="Proteomes" id="UP000039865">
    <property type="component" value="Unassembled WGS sequence"/>
</dbReference>
<dbReference type="OrthoDB" id="326876at2759"/>
<proteinExistence type="predicted"/>
<evidence type="ECO:0000256" key="2">
    <source>
        <dbReference type="SAM" id="MobiDB-lite"/>
    </source>
</evidence>
<dbReference type="EMBL" id="CCKQ01009240">
    <property type="protein sequence ID" value="CDW80709.1"/>
    <property type="molecule type" value="Genomic_DNA"/>
</dbReference>